<dbReference type="AlphaFoldDB" id="A0A0F9LMX5"/>
<reference evidence="1" key="1">
    <citation type="journal article" date="2015" name="Nature">
        <title>Complex archaea that bridge the gap between prokaryotes and eukaryotes.</title>
        <authorList>
            <person name="Spang A."/>
            <person name="Saw J.H."/>
            <person name="Jorgensen S.L."/>
            <person name="Zaremba-Niedzwiedzka K."/>
            <person name="Martijn J."/>
            <person name="Lind A.E."/>
            <person name="van Eijk R."/>
            <person name="Schleper C."/>
            <person name="Guy L."/>
            <person name="Ettema T.J."/>
        </authorList>
    </citation>
    <scope>NUCLEOTIDE SEQUENCE</scope>
</reference>
<dbReference type="EMBL" id="LAZR01005888">
    <property type="protein sequence ID" value="KKM96389.1"/>
    <property type="molecule type" value="Genomic_DNA"/>
</dbReference>
<organism evidence="1">
    <name type="scientific">marine sediment metagenome</name>
    <dbReference type="NCBI Taxonomy" id="412755"/>
    <lineage>
        <taxon>unclassified sequences</taxon>
        <taxon>metagenomes</taxon>
        <taxon>ecological metagenomes</taxon>
    </lineage>
</organism>
<sequence length="179" mass="20300">MSVKRAVGYCEKVNCEDYAKGVFLLNHGDTFYCPRCRDIGAVVAERGIHSAKDGVSFKEVRVEFNYDPINRRFKEIGIVRDESIWGSGSTYTLLSPLIKTEKRALKVAEAILANLQRYADILDDGIPRTTETIVSFDDDISVFTDKMRRLGAEWENSNLSIKRHVRACKDKGTAWQEMA</sequence>
<accession>A0A0F9LMX5</accession>
<evidence type="ECO:0000313" key="1">
    <source>
        <dbReference type="EMBL" id="KKM96389.1"/>
    </source>
</evidence>
<protein>
    <submittedName>
        <fullName evidence="1">Uncharacterized protein</fullName>
    </submittedName>
</protein>
<proteinExistence type="predicted"/>
<comment type="caution">
    <text evidence="1">The sequence shown here is derived from an EMBL/GenBank/DDBJ whole genome shotgun (WGS) entry which is preliminary data.</text>
</comment>
<gene>
    <name evidence="1" type="ORF">LCGC14_1178590</name>
</gene>
<name>A0A0F9LMX5_9ZZZZ</name>